<dbReference type="InterPro" id="IPR043129">
    <property type="entry name" value="ATPase_NBD"/>
</dbReference>
<accession>A0ABQ4P5R4</accession>
<dbReference type="Proteomes" id="UP000887104">
    <property type="component" value="Unassembled WGS sequence"/>
</dbReference>
<sequence>MINLVLDDGSNFIKIAYRNKDNSITTHAFASRVIRKAVPSTTLTGLSAASYEIDGDRYTVSKTAVDTIPTDNRTYQTSFHNRVLIQHGIRYVLDQLGTDEEFVNVMVTLPVGQFFNPDGTKNEQLIEKKIQNVKGHVKNLGGNKTVKIESCYVMPEGVPAFTHVKNELRLTGSRYLLADIGGTTTDLVVINDQDQIEQFQSLNLGALKMLSKFSTLVSEKLNLSGLTDELAVNGLLSGMVAGDDVSDIVTMVLKDFQSTVNDEIARLGELRLFDAVIYSGGGANLLSSTYVDVLKSKEPQFDNALGALAIMDTIE</sequence>
<dbReference type="CDD" id="cd24022">
    <property type="entry name" value="ASKHA_NBD_ParM_R1-like"/>
    <property type="match status" value="1"/>
</dbReference>
<feature type="domain" description="Plasmid segregation protein ParM/StbA N-terminal" evidence="1">
    <location>
        <begin position="3"/>
        <end position="166"/>
    </location>
</feature>
<dbReference type="EMBL" id="BPEY01000012">
    <property type="protein sequence ID" value="GIU42815.1"/>
    <property type="molecule type" value="Genomic_DNA"/>
</dbReference>
<organism evidence="2 3">
    <name type="scientific">Shewanella sairae</name>
    <dbReference type="NCBI Taxonomy" id="190310"/>
    <lineage>
        <taxon>Bacteria</taxon>
        <taxon>Pseudomonadati</taxon>
        <taxon>Pseudomonadota</taxon>
        <taxon>Gammaproteobacteria</taxon>
        <taxon>Alteromonadales</taxon>
        <taxon>Shewanellaceae</taxon>
        <taxon>Shewanella</taxon>
    </lineage>
</organism>
<proteinExistence type="predicted"/>
<reference evidence="2" key="1">
    <citation type="submission" date="2021-05" db="EMBL/GenBank/DDBJ databases">
        <title>Molecular characterization for Shewanella algae harboring chromosomal blaOXA-55-like strains isolated from clinical and environment sample.</title>
        <authorList>
            <person name="Ohama Y."/>
            <person name="Aoki K."/>
            <person name="Harada S."/>
            <person name="Moriya K."/>
            <person name="Ishii Y."/>
            <person name="Tateda K."/>
        </authorList>
    </citation>
    <scope>NUCLEOTIDE SEQUENCE</scope>
    <source>
        <strain evidence="2">JCM 11563</strain>
    </source>
</reference>
<evidence type="ECO:0000313" key="2">
    <source>
        <dbReference type="EMBL" id="GIU42815.1"/>
    </source>
</evidence>
<dbReference type="RefSeq" id="WP_220780112.1">
    <property type="nucleotide sequence ID" value="NZ_BPEY01000012.1"/>
</dbReference>
<comment type="caution">
    <text evidence="2">The sequence shown here is derived from an EMBL/GenBank/DDBJ whole genome shotgun (WGS) entry which is preliminary data.</text>
</comment>
<protein>
    <submittedName>
        <fullName evidence="2">Recombinase</fullName>
    </submittedName>
</protein>
<dbReference type="InterPro" id="IPR009440">
    <property type="entry name" value="ParM/StbA_N"/>
</dbReference>
<dbReference type="Gene3D" id="3.30.420.40">
    <property type="match status" value="2"/>
</dbReference>
<evidence type="ECO:0000259" key="1">
    <source>
        <dbReference type="Pfam" id="PF06406"/>
    </source>
</evidence>
<name>A0ABQ4P5R4_9GAMM</name>
<dbReference type="SUPFAM" id="SSF53067">
    <property type="entry name" value="Actin-like ATPase domain"/>
    <property type="match status" value="2"/>
</dbReference>
<dbReference type="Pfam" id="PF06406">
    <property type="entry name" value="StbA_N"/>
    <property type="match status" value="1"/>
</dbReference>
<dbReference type="InterPro" id="IPR056367">
    <property type="entry name" value="ASKHA_NBD_ParM_R1-like"/>
</dbReference>
<evidence type="ECO:0000313" key="3">
    <source>
        <dbReference type="Proteomes" id="UP000887104"/>
    </source>
</evidence>
<keyword evidence="3" id="KW-1185">Reference proteome</keyword>
<gene>
    <name evidence="2" type="ORF">TUM4438_10250</name>
</gene>